<dbReference type="HOGENOM" id="CLU_3265910_0_0_9"/>
<proteinExistence type="predicted"/>
<dbReference type="AlphaFoldDB" id="E0TWV8"/>
<reference key="1">
    <citation type="submission" date="2010-08" db="EMBL/GenBank/DDBJ databases">
        <authorList>
            <person name="Zeigler D.R."/>
        </authorList>
    </citation>
    <scope>NUCLEOTIDE SEQUENCE</scope>
    <source>
        <strain>W23</strain>
    </source>
</reference>
<sequence length="41" mass="5015">MTKHAIAAKSLLKKWMMTRPLNMQKKSSPFQKIRKMFKRFF</sequence>
<organism evidence="1 2">
    <name type="scientific">Bacillus spizizenii (strain ATCC 23059 / NRRL B-14472 / W23)</name>
    <name type="common">Bacillus subtilis subsp. spizizenii</name>
    <dbReference type="NCBI Taxonomy" id="655816"/>
    <lineage>
        <taxon>Bacteria</taxon>
        <taxon>Bacillati</taxon>
        <taxon>Bacillota</taxon>
        <taxon>Bacilli</taxon>
        <taxon>Bacillales</taxon>
        <taxon>Bacillaceae</taxon>
        <taxon>Bacillus</taxon>
    </lineage>
</organism>
<gene>
    <name evidence="1" type="ordered locus">BSUW23_19300</name>
</gene>
<evidence type="ECO:0000313" key="1">
    <source>
        <dbReference type="EMBL" id="ADM39894.1"/>
    </source>
</evidence>
<reference evidence="1 2" key="2">
    <citation type="journal article" date="2011" name="Microbiology">
        <title>The genome sequence of Bacillus subtilis subsp. spizizenii W23: insights into speciation within the B. subtilis complex and into the history of B. subtilis genetics.</title>
        <authorList>
            <person name="Zeigler D.R."/>
        </authorList>
    </citation>
    <scope>NUCLEOTIDE SEQUENCE [LARGE SCALE GENOMIC DNA]</scope>
    <source>
        <strain evidence="2">ATCC 23059 / NRRL B-14472 / W23</strain>
    </source>
</reference>
<name>E0TWV8_BACSH</name>
<dbReference type="EMBL" id="CP002183">
    <property type="protein sequence ID" value="ADM39894.1"/>
    <property type="molecule type" value="Genomic_DNA"/>
</dbReference>
<dbReference type="Proteomes" id="UP000002233">
    <property type="component" value="Chromosome"/>
</dbReference>
<protein>
    <submittedName>
        <fullName evidence="1">Uncharacterized protein</fullName>
    </submittedName>
</protein>
<evidence type="ECO:0000313" key="2">
    <source>
        <dbReference type="Proteomes" id="UP000002233"/>
    </source>
</evidence>
<dbReference type="KEGG" id="bss:BSUW23_19300"/>
<dbReference type="RefSeq" id="WP_003218822.1">
    <property type="nucleotide sequence ID" value="NC_014479.1"/>
</dbReference>
<accession>E0TWV8</accession>